<organism evidence="4 5">
    <name type="scientific">Nocardia otitidiscaviarum</name>
    <dbReference type="NCBI Taxonomy" id="1823"/>
    <lineage>
        <taxon>Bacteria</taxon>
        <taxon>Bacillati</taxon>
        <taxon>Actinomycetota</taxon>
        <taxon>Actinomycetes</taxon>
        <taxon>Mycobacteriales</taxon>
        <taxon>Nocardiaceae</taxon>
        <taxon>Nocardia</taxon>
    </lineage>
</organism>
<reference evidence="4 5" key="1">
    <citation type="submission" date="2019-07" db="EMBL/GenBank/DDBJ databases">
        <title>Complete Genome Sequence and Methylome Analysis of Nocardia otitidis-caviarum NEB252.</title>
        <authorList>
            <person name="Fomenkov A."/>
            <person name="Anton B.P."/>
            <person name="Vincze T."/>
            <person name="Roberts R.J."/>
        </authorList>
    </citation>
    <scope>NUCLEOTIDE SEQUENCE [LARGE SCALE GENOMIC DNA]</scope>
    <source>
        <strain evidence="4 5">NEB252</strain>
    </source>
</reference>
<evidence type="ECO:0000313" key="5">
    <source>
        <dbReference type="Proteomes" id="UP000317039"/>
    </source>
</evidence>
<feature type="domain" description="DUF1707" evidence="3">
    <location>
        <begin position="8"/>
        <end position="59"/>
    </location>
</feature>
<sequence length="103" mass="11081">MRFGPSPRATDADREQVIGLLRTHLAVGTLTPEEFSARAESATRARRGTDLDRLTRDLPTTTITTERNPLRPLITGALVAVTAFLRLLVVVLVVMGIGAMLGG</sequence>
<feature type="region of interest" description="Disordered" evidence="1">
    <location>
        <begin position="36"/>
        <end position="62"/>
    </location>
</feature>
<evidence type="ECO:0000313" key="4">
    <source>
        <dbReference type="EMBL" id="QDP79027.1"/>
    </source>
</evidence>
<keyword evidence="2" id="KW-0812">Transmembrane</keyword>
<keyword evidence="2" id="KW-0472">Membrane</keyword>
<gene>
    <name evidence="4" type="ORF">FOH10_10065</name>
</gene>
<dbReference type="InterPro" id="IPR012551">
    <property type="entry name" value="DUF1707_SHOCT-like"/>
</dbReference>
<dbReference type="Pfam" id="PF08044">
    <property type="entry name" value="DUF1707"/>
    <property type="match status" value="1"/>
</dbReference>
<keyword evidence="2" id="KW-1133">Transmembrane helix</keyword>
<protein>
    <submittedName>
        <fullName evidence="4">DUF1707 domain-containing protein</fullName>
    </submittedName>
</protein>
<accession>A0A516NJE5</accession>
<dbReference type="GeneID" id="80332739"/>
<dbReference type="KEGG" id="nod:FOH10_10065"/>
<evidence type="ECO:0000256" key="2">
    <source>
        <dbReference type="SAM" id="Phobius"/>
    </source>
</evidence>
<proteinExistence type="predicted"/>
<dbReference type="Proteomes" id="UP000317039">
    <property type="component" value="Chromosome"/>
</dbReference>
<feature type="compositionally biased region" description="Basic and acidic residues" evidence="1">
    <location>
        <begin position="36"/>
        <end position="56"/>
    </location>
</feature>
<dbReference type="EMBL" id="CP041695">
    <property type="protein sequence ID" value="QDP79027.1"/>
    <property type="molecule type" value="Genomic_DNA"/>
</dbReference>
<evidence type="ECO:0000259" key="3">
    <source>
        <dbReference type="Pfam" id="PF08044"/>
    </source>
</evidence>
<dbReference type="AlphaFoldDB" id="A0A516NJE5"/>
<name>A0A516NJE5_9NOCA</name>
<feature type="transmembrane region" description="Helical" evidence="2">
    <location>
        <begin position="77"/>
        <end position="101"/>
    </location>
</feature>
<evidence type="ECO:0000256" key="1">
    <source>
        <dbReference type="SAM" id="MobiDB-lite"/>
    </source>
</evidence>
<dbReference type="RefSeq" id="WP_143980500.1">
    <property type="nucleotide sequence ID" value="NZ_CP041695.1"/>
</dbReference>